<sequence>MKTPVSSAVKQAMISITLTNELNTARRPDLHNSLSMVTFSSAVIEVRSKVEMDEMGNAEIQTPALNADDASMSSLSLVIPAQSTPNVFSATPTYSDFSMFRTSSPTKASHGSTCFFAISYHSPSTTQNNLQTPAKPVRSCSPCGFSSVSSLPINPATPKRSRLRHSQQAPSQENSSQNKSKNTQVHAKYRKRSNASPLGTSPKPVDLILPHQQPLQARKTPEREKSGTDPSKES</sequence>
<comment type="caution">
    <text evidence="2">The sequence shown here is derived from an EMBL/GenBank/DDBJ whole genome shotgun (WGS) entry which is preliminary data.</text>
</comment>
<dbReference type="EMBL" id="JARBJD010000842">
    <property type="protein sequence ID" value="KAK2939820.1"/>
    <property type="molecule type" value="Genomic_DNA"/>
</dbReference>
<organism evidence="2 3">
    <name type="scientific">Blattamonas nauphoetae</name>
    <dbReference type="NCBI Taxonomy" id="2049346"/>
    <lineage>
        <taxon>Eukaryota</taxon>
        <taxon>Metamonada</taxon>
        <taxon>Preaxostyla</taxon>
        <taxon>Oxymonadida</taxon>
        <taxon>Blattamonas</taxon>
    </lineage>
</organism>
<proteinExistence type="predicted"/>
<accession>A0ABQ9WP35</accession>
<protein>
    <submittedName>
        <fullName evidence="2">Uncharacterized protein</fullName>
    </submittedName>
</protein>
<feature type="compositionally biased region" description="Basic and acidic residues" evidence="1">
    <location>
        <begin position="219"/>
        <end position="234"/>
    </location>
</feature>
<evidence type="ECO:0000313" key="3">
    <source>
        <dbReference type="Proteomes" id="UP001281761"/>
    </source>
</evidence>
<evidence type="ECO:0000313" key="2">
    <source>
        <dbReference type="EMBL" id="KAK2939820.1"/>
    </source>
</evidence>
<dbReference type="Proteomes" id="UP001281761">
    <property type="component" value="Unassembled WGS sequence"/>
</dbReference>
<feature type="region of interest" description="Disordered" evidence="1">
    <location>
        <begin position="151"/>
        <end position="234"/>
    </location>
</feature>
<reference evidence="2 3" key="1">
    <citation type="journal article" date="2022" name="bioRxiv">
        <title>Genomics of Preaxostyla Flagellates Illuminates Evolutionary Transitions and the Path Towards Mitochondrial Loss.</title>
        <authorList>
            <person name="Novak L.V.F."/>
            <person name="Treitli S.C."/>
            <person name="Pyrih J."/>
            <person name="Halakuc P."/>
            <person name="Pipaliya S.V."/>
            <person name="Vacek V."/>
            <person name="Brzon O."/>
            <person name="Soukal P."/>
            <person name="Eme L."/>
            <person name="Dacks J.B."/>
            <person name="Karnkowska A."/>
            <person name="Elias M."/>
            <person name="Hampl V."/>
        </authorList>
    </citation>
    <scope>NUCLEOTIDE SEQUENCE [LARGE SCALE GENOMIC DNA]</scope>
    <source>
        <strain evidence="2">NAU3</strain>
        <tissue evidence="2">Gut</tissue>
    </source>
</reference>
<keyword evidence="3" id="KW-1185">Reference proteome</keyword>
<feature type="compositionally biased region" description="Low complexity" evidence="1">
    <location>
        <begin position="171"/>
        <end position="182"/>
    </location>
</feature>
<evidence type="ECO:0000256" key="1">
    <source>
        <dbReference type="SAM" id="MobiDB-lite"/>
    </source>
</evidence>
<name>A0ABQ9WP35_9EUKA</name>
<gene>
    <name evidence="2" type="ORF">BLNAU_25271</name>
</gene>